<evidence type="ECO:0000313" key="10">
    <source>
        <dbReference type="EMBL" id="KAG0461154.1"/>
    </source>
</evidence>
<protein>
    <recommendedName>
        <fullName evidence="9">GH18 domain-containing protein</fullName>
    </recommendedName>
</protein>
<dbReference type="InterPro" id="IPR050314">
    <property type="entry name" value="Glycosyl_Hydrlase_18"/>
</dbReference>
<feature type="region of interest" description="Disordered" evidence="6">
    <location>
        <begin position="395"/>
        <end position="414"/>
    </location>
</feature>
<dbReference type="EMBL" id="JADCNL010000011">
    <property type="protein sequence ID" value="KAG0461154.1"/>
    <property type="molecule type" value="Genomic_DNA"/>
</dbReference>
<dbReference type="InterPro" id="IPR017853">
    <property type="entry name" value="GH"/>
</dbReference>
<keyword evidence="3" id="KW-0378">Hydrolase</keyword>
<dbReference type="GO" id="GO:0005576">
    <property type="term" value="C:extracellular region"/>
    <property type="evidence" value="ECO:0007669"/>
    <property type="project" value="TreeGrafter"/>
</dbReference>
<comment type="caution">
    <text evidence="10">The sequence shown here is derived from an EMBL/GenBank/DDBJ whole genome shotgun (WGS) entry which is preliminary data.</text>
</comment>
<keyword evidence="5" id="KW-0326">Glycosidase</keyword>
<gene>
    <name evidence="10" type="ORF">HPP92_021451</name>
</gene>
<evidence type="ECO:0000256" key="4">
    <source>
        <dbReference type="ARBA" id="ARBA00023180"/>
    </source>
</evidence>
<dbReference type="Gene3D" id="3.20.20.80">
    <property type="entry name" value="Glycosidases"/>
    <property type="match status" value="1"/>
</dbReference>
<keyword evidence="7" id="KW-1133">Transmembrane helix</keyword>
<evidence type="ECO:0000256" key="1">
    <source>
        <dbReference type="ARBA" id="ARBA00008682"/>
    </source>
</evidence>
<dbReference type="GO" id="GO:0004568">
    <property type="term" value="F:chitinase activity"/>
    <property type="evidence" value="ECO:0007669"/>
    <property type="project" value="TreeGrafter"/>
</dbReference>
<evidence type="ECO:0000256" key="3">
    <source>
        <dbReference type="ARBA" id="ARBA00022801"/>
    </source>
</evidence>
<dbReference type="AlphaFoldDB" id="A0A835UFI7"/>
<organism evidence="10 11">
    <name type="scientific">Vanilla planifolia</name>
    <name type="common">Vanilla</name>
    <dbReference type="NCBI Taxonomy" id="51239"/>
    <lineage>
        <taxon>Eukaryota</taxon>
        <taxon>Viridiplantae</taxon>
        <taxon>Streptophyta</taxon>
        <taxon>Embryophyta</taxon>
        <taxon>Tracheophyta</taxon>
        <taxon>Spermatophyta</taxon>
        <taxon>Magnoliopsida</taxon>
        <taxon>Liliopsida</taxon>
        <taxon>Asparagales</taxon>
        <taxon>Orchidaceae</taxon>
        <taxon>Vanilloideae</taxon>
        <taxon>Vanilleae</taxon>
        <taxon>Vanilla</taxon>
    </lineage>
</organism>
<dbReference type="SMART" id="SM00636">
    <property type="entry name" value="Glyco_18"/>
    <property type="match status" value="1"/>
</dbReference>
<feature type="transmembrane region" description="Helical" evidence="7">
    <location>
        <begin position="426"/>
        <end position="447"/>
    </location>
</feature>
<dbReference type="GO" id="GO:0008061">
    <property type="term" value="F:chitin binding"/>
    <property type="evidence" value="ECO:0007669"/>
    <property type="project" value="InterPro"/>
</dbReference>
<keyword evidence="7" id="KW-0472">Membrane</keyword>
<feature type="domain" description="GH18" evidence="9">
    <location>
        <begin position="30"/>
        <end position="390"/>
    </location>
</feature>
<evidence type="ECO:0000256" key="5">
    <source>
        <dbReference type="ARBA" id="ARBA00023295"/>
    </source>
</evidence>
<dbReference type="PANTHER" id="PTHR11177:SF347">
    <property type="entry name" value="GLYCOSYL HYDROLASES FAMILY 18 PROTEIN, EXPRESSED"/>
    <property type="match status" value="1"/>
</dbReference>
<evidence type="ECO:0000256" key="8">
    <source>
        <dbReference type="SAM" id="SignalP"/>
    </source>
</evidence>
<reference evidence="10 11" key="1">
    <citation type="journal article" date="2020" name="Nat. Food">
        <title>A phased Vanilla planifolia genome enables genetic improvement of flavour and production.</title>
        <authorList>
            <person name="Hasing T."/>
            <person name="Tang H."/>
            <person name="Brym M."/>
            <person name="Khazi F."/>
            <person name="Huang T."/>
            <person name="Chambers A.H."/>
        </authorList>
    </citation>
    <scope>NUCLEOTIDE SEQUENCE [LARGE SCALE GENOMIC DNA]</scope>
    <source>
        <tissue evidence="10">Leaf</tissue>
    </source>
</reference>
<comment type="similarity">
    <text evidence="1">Belongs to the glycosyl hydrolase 18 family. Chitinase class V subfamily.</text>
</comment>
<evidence type="ECO:0000256" key="6">
    <source>
        <dbReference type="SAM" id="MobiDB-lite"/>
    </source>
</evidence>
<feature type="compositionally biased region" description="Polar residues" evidence="6">
    <location>
        <begin position="398"/>
        <end position="407"/>
    </location>
</feature>
<dbReference type="OrthoDB" id="1434354at2759"/>
<feature type="chain" id="PRO_5033009408" description="GH18 domain-containing protein" evidence="8">
    <location>
        <begin position="20"/>
        <end position="449"/>
    </location>
</feature>
<dbReference type="SUPFAM" id="SSF51445">
    <property type="entry name" value="(Trans)glycosidases"/>
    <property type="match status" value="1"/>
</dbReference>
<dbReference type="PANTHER" id="PTHR11177">
    <property type="entry name" value="CHITINASE"/>
    <property type="match status" value="1"/>
</dbReference>
<evidence type="ECO:0000259" key="9">
    <source>
        <dbReference type="PROSITE" id="PS51910"/>
    </source>
</evidence>
<evidence type="ECO:0000256" key="2">
    <source>
        <dbReference type="ARBA" id="ARBA00022729"/>
    </source>
</evidence>
<dbReference type="SUPFAM" id="SSF54556">
    <property type="entry name" value="Chitinase insertion domain"/>
    <property type="match status" value="1"/>
</dbReference>
<evidence type="ECO:0000256" key="7">
    <source>
        <dbReference type="SAM" id="Phobius"/>
    </source>
</evidence>
<dbReference type="GO" id="GO:0005975">
    <property type="term" value="P:carbohydrate metabolic process"/>
    <property type="evidence" value="ECO:0007669"/>
    <property type="project" value="InterPro"/>
</dbReference>
<dbReference type="InterPro" id="IPR011583">
    <property type="entry name" value="Chitinase_II/V-like_cat"/>
</dbReference>
<dbReference type="InterPro" id="IPR029070">
    <property type="entry name" value="Chitinase_insertion_sf"/>
</dbReference>
<dbReference type="InterPro" id="IPR001223">
    <property type="entry name" value="Glyco_hydro18_cat"/>
</dbReference>
<proteinExistence type="inferred from homology"/>
<name>A0A835UFI7_VANPL</name>
<dbReference type="Proteomes" id="UP000636800">
    <property type="component" value="Chromosome 11"/>
</dbReference>
<dbReference type="Gene3D" id="3.10.50.10">
    <property type="match status" value="1"/>
</dbReference>
<evidence type="ECO:0000313" key="11">
    <source>
        <dbReference type="Proteomes" id="UP000636800"/>
    </source>
</evidence>
<dbReference type="FunFam" id="3.10.50.10:FF:000003">
    <property type="entry name" value="Class V chitinase CHIT5b"/>
    <property type="match status" value="1"/>
</dbReference>
<keyword evidence="2 8" id="KW-0732">Signal</keyword>
<accession>A0A835UFI7</accession>
<dbReference type="GO" id="GO:0006032">
    <property type="term" value="P:chitin catabolic process"/>
    <property type="evidence" value="ECO:0007669"/>
    <property type="project" value="TreeGrafter"/>
</dbReference>
<dbReference type="PROSITE" id="PS51910">
    <property type="entry name" value="GH18_2"/>
    <property type="match status" value="1"/>
</dbReference>
<dbReference type="Pfam" id="PF00704">
    <property type="entry name" value="Glyco_hydro_18"/>
    <property type="match status" value="1"/>
</dbReference>
<sequence>MPFFRLIVFLIIAARSALAVSQQCGASPRQVRAGYWLSSSGRYSPVSTIDVSLYTHIYYFSLSVDPLDSTISISQPDELPLLAVFSATLKKDSSSVKTLLSIATDAHRIEESNAAFSAMAADPIRRAAFIESTMEIAREHSFDGLDLSWQYPSSPADMANLQLLLAEWRARVGNETVETEREPESPLLLTATVYFSGHLFGGSDDNVDYPIDAISRNLDWINVLCFGYQKNSKVAAADAALFAKTSHSSTSYGIGSWLDSGVASCKMVMGIPLYGRSWYLKNKEKTEPGAAVVAEGPRQRSSNQSGVMAYFEVEETLRDNGSTLVYDKETVFAYLHHGDLWVSFDNPEAVEEKINFARHKDLLGYFLFPISFDDSNHTISQHAFDAWSSYGADGGSNGDQEVSSRGTSHGDQDARQAAEISGSITWFPNLNANVLFSFLLLIFLVFIHG</sequence>
<keyword evidence="11" id="KW-1185">Reference proteome</keyword>
<keyword evidence="4" id="KW-0325">Glycoprotein</keyword>
<feature type="signal peptide" evidence="8">
    <location>
        <begin position="1"/>
        <end position="19"/>
    </location>
</feature>
<keyword evidence="7" id="KW-0812">Transmembrane</keyword>